<name>A0A0K8P5W1_PISS1</name>
<evidence type="ECO:0000256" key="1">
    <source>
        <dbReference type="SAM" id="MobiDB-lite"/>
    </source>
</evidence>
<evidence type="ECO:0000313" key="2">
    <source>
        <dbReference type="EMBL" id="GAP37976.1"/>
    </source>
</evidence>
<comment type="caution">
    <text evidence="2">The sequence shown here is derived from an EMBL/GenBank/DDBJ whole genome shotgun (WGS) entry which is preliminary data.</text>
</comment>
<dbReference type="STRING" id="1547922.ISF6_4170"/>
<accession>A0A0K8P5W1</accession>
<gene>
    <name evidence="2" type="ORF">ISF6_4170</name>
</gene>
<reference evidence="2 3" key="2">
    <citation type="journal article" date="2016" name="Science">
        <title>A bacterium that degrades and assimilates poly(ethylene terephthalate).</title>
        <authorList>
            <person name="Yoshida S."/>
            <person name="Hiraga K."/>
            <person name="Takehana T."/>
            <person name="Taniguchi I."/>
            <person name="Yamaji H."/>
            <person name="Maeda Y."/>
            <person name="Toyohara K."/>
            <person name="Miyamoto K."/>
            <person name="Kimura Y."/>
            <person name="Oda K."/>
        </authorList>
    </citation>
    <scope>NUCLEOTIDE SEQUENCE [LARGE SCALE GENOMIC DNA]</scope>
    <source>
        <strain evidence="3">NBRC 110686 / TISTR 2288 / 201-F6</strain>
    </source>
</reference>
<organism evidence="2 3">
    <name type="scientific">Piscinibacter sakaiensis</name>
    <name type="common">Ideonella sakaiensis</name>
    <dbReference type="NCBI Taxonomy" id="1547922"/>
    <lineage>
        <taxon>Bacteria</taxon>
        <taxon>Pseudomonadati</taxon>
        <taxon>Pseudomonadota</taxon>
        <taxon>Betaproteobacteria</taxon>
        <taxon>Burkholderiales</taxon>
        <taxon>Sphaerotilaceae</taxon>
        <taxon>Piscinibacter</taxon>
    </lineage>
</organism>
<protein>
    <submittedName>
        <fullName evidence="2">Uncharacterized protein</fullName>
    </submittedName>
</protein>
<keyword evidence="3" id="KW-1185">Reference proteome</keyword>
<sequence>MFASVVLLSACGGGDGGEPAPAPPTSAPPPPATGMVPESIGGSVAQFVGYLLALVPMANETGEALDVSAVTPPLSETAEPAALP</sequence>
<proteinExistence type="predicted"/>
<dbReference type="EMBL" id="BBYR01000065">
    <property type="protein sequence ID" value="GAP37976.1"/>
    <property type="molecule type" value="Genomic_DNA"/>
</dbReference>
<evidence type="ECO:0000313" key="3">
    <source>
        <dbReference type="Proteomes" id="UP000037660"/>
    </source>
</evidence>
<feature type="compositionally biased region" description="Pro residues" evidence="1">
    <location>
        <begin position="20"/>
        <end position="32"/>
    </location>
</feature>
<feature type="region of interest" description="Disordered" evidence="1">
    <location>
        <begin position="13"/>
        <end position="36"/>
    </location>
</feature>
<dbReference type="Proteomes" id="UP000037660">
    <property type="component" value="Unassembled WGS sequence"/>
</dbReference>
<dbReference type="AlphaFoldDB" id="A0A0K8P5W1"/>
<reference evidence="3" key="1">
    <citation type="submission" date="2015-07" db="EMBL/GenBank/DDBJ databases">
        <title>Discovery of a poly(ethylene terephthalate assimilation.</title>
        <authorList>
            <person name="Yoshida S."/>
            <person name="Hiraga K."/>
            <person name="Takehana T."/>
            <person name="Taniguchi I."/>
            <person name="Yamaji H."/>
            <person name="Maeda Y."/>
            <person name="Toyohara K."/>
            <person name="Miyamoto K."/>
            <person name="Kimura Y."/>
            <person name="Oda K."/>
        </authorList>
    </citation>
    <scope>NUCLEOTIDE SEQUENCE [LARGE SCALE GENOMIC DNA]</scope>
    <source>
        <strain evidence="3">NBRC 110686 / TISTR 2288 / 201-F6</strain>
    </source>
</reference>